<keyword evidence="1" id="KW-1133">Transmembrane helix</keyword>
<keyword evidence="1" id="KW-0812">Transmembrane</keyword>
<sequence>MVKGFDLKSLAKRFHEDETGQGMTEYIIIIVLVAILVLFVVKAFGGKIKGLFKKSTETLGSETEGAFQGS</sequence>
<organism evidence="2 3">
    <name type="scientific">Thermotomaculum hydrothermale</name>
    <dbReference type="NCBI Taxonomy" id="981385"/>
    <lineage>
        <taxon>Bacteria</taxon>
        <taxon>Pseudomonadati</taxon>
        <taxon>Acidobacteriota</taxon>
        <taxon>Holophagae</taxon>
        <taxon>Thermotomaculales</taxon>
        <taxon>Thermotomaculaceae</taxon>
        <taxon>Thermotomaculum</taxon>
    </lineage>
</organism>
<reference evidence="2 3" key="1">
    <citation type="journal article" date="2012" name="Extremophiles">
        <title>Thermotomaculum hydrothermale gen. nov., sp. nov., a novel heterotrophic thermophile within the phylum Acidobacteria from a deep-sea hydrothermal vent chimney in the Southern Okinawa Trough.</title>
        <authorList>
            <person name="Izumi H."/>
            <person name="Nunoura T."/>
            <person name="Miyazaki M."/>
            <person name="Mino S."/>
            <person name="Toki T."/>
            <person name="Takai K."/>
            <person name="Sako Y."/>
            <person name="Sawabe T."/>
            <person name="Nakagawa S."/>
        </authorList>
    </citation>
    <scope>NUCLEOTIDE SEQUENCE [LARGE SCALE GENOMIC DNA]</scope>
    <source>
        <strain evidence="2 3">AC55</strain>
    </source>
</reference>
<evidence type="ECO:0000313" key="2">
    <source>
        <dbReference type="EMBL" id="BBB32319.1"/>
    </source>
</evidence>
<dbReference type="Proteomes" id="UP000595564">
    <property type="component" value="Chromosome"/>
</dbReference>
<dbReference type="EMBL" id="AP017470">
    <property type="protein sequence ID" value="BBB32319.1"/>
    <property type="molecule type" value="Genomic_DNA"/>
</dbReference>
<feature type="transmembrane region" description="Helical" evidence="1">
    <location>
        <begin position="26"/>
        <end position="45"/>
    </location>
</feature>
<evidence type="ECO:0000313" key="3">
    <source>
        <dbReference type="Proteomes" id="UP000595564"/>
    </source>
</evidence>
<keyword evidence="3" id="KW-1185">Reference proteome</keyword>
<dbReference type="InterPro" id="IPR007047">
    <property type="entry name" value="Flp_Fap"/>
</dbReference>
<protein>
    <submittedName>
        <fullName evidence="2">Flp/Fap pilin protein</fullName>
    </submittedName>
</protein>
<evidence type="ECO:0000256" key="1">
    <source>
        <dbReference type="SAM" id="Phobius"/>
    </source>
</evidence>
<proteinExistence type="predicted"/>
<dbReference type="Pfam" id="PF04964">
    <property type="entry name" value="Flp_Fap"/>
    <property type="match status" value="1"/>
</dbReference>
<accession>A0A7R6PGS3</accession>
<gene>
    <name evidence="2" type="ORF">TTHT_0751</name>
</gene>
<name>A0A7R6PGS3_9BACT</name>
<keyword evidence="1" id="KW-0472">Membrane</keyword>
<dbReference type="KEGG" id="thyd:TTHT_0751"/>
<dbReference type="AlphaFoldDB" id="A0A7R6PGS3"/>